<evidence type="ECO:0000313" key="1">
    <source>
        <dbReference type="EMBL" id="MBI6882837.1"/>
    </source>
</evidence>
<comment type="caution">
    <text evidence="1">The sequence shown here is derived from an EMBL/GenBank/DDBJ whole genome shotgun (WGS) entry which is preliminary data.</text>
</comment>
<sequence>MTLRSHLRNEPSLITFLKNRRLIRKAFETRQRYERERNQYRRIAVKLSAGGNLFDRHRISKFQEMQEGCTRDILEIESILYPLIDETYKSMASLSEHMKPAELASLAGVTTAWLDDKNADWAKMGLLQLYFGMMCEARTLRDKDHHAMFWFCGLMASKSQLIHDEIMASEGRDEDSSRAKPALKLVR</sequence>
<reference evidence="1" key="1">
    <citation type="submission" date="2020-12" db="EMBL/GenBank/DDBJ databases">
        <title>Enhanced detection system for hospital associated transmission using whole genome sequencing surveillance.</title>
        <authorList>
            <person name="Harrison L.H."/>
            <person name="Van Tyne D."/>
            <person name="Marsh J.W."/>
            <person name="Griffith M.P."/>
            <person name="Snyder D.J."/>
            <person name="Cooper V.S."/>
            <person name="Mustapha M."/>
        </authorList>
    </citation>
    <scope>NUCLEOTIDE SEQUENCE</scope>
    <source>
        <strain evidence="1">PSB00042</strain>
    </source>
</reference>
<name>A0A8I1EB97_PSEPU</name>
<accession>A0A8I1EB97</accession>
<proteinExistence type="predicted"/>
<dbReference type="RefSeq" id="WP_198746461.1">
    <property type="nucleotide sequence ID" value="NZ_JAEHTE010000002.1"/>
</dbReference>
<dbReference type="EMBL" id="JAEHTE010000002">
    <property type="protein sequence ID" value="MBI6882837.1"/>
    <property type="molecule type" value="Genomic_DNA"/>
</dbReference>
<organism evidence="1 2">
    <name type="scientific">Pseudomonas putida</name>
    <name type="common">Arthrobacter siderocapsulatus</name>
    <dbReference type="NCBI Taxonomy" id="303"/>
    <lineage>
        <taxon>Bacteria</taxon>
        <taxon>Pseudomonadati</taxon>
        <taxon>Pseudomonadota</taxon>
        <taxon>Gammaproteobacteria</taxon>
        <taxon>Pseudomonadales</taxon>
        <taxon>Pseudomonadaceae</taxon>
        <taxon>Pseudomonas</taxon>
    </lineage>
</organism>
<protein>
    <submittedName>
        <fullName evidence="1">Uncharacterized protein</fullName>
    </submittedName>
</protein>
<dbReference type="Proteomes" id="UP000637061">
    <property type="component" value="Unassembled WGS sequence"/>
</dbReference>
<evidence type="ECO:0000313" key="2">
    <source>
        <dbReference type="Proteomes" id="UP000637061"/>
    </source>
</evidence>
<gene>
    <name evidence="1" type="ORF">JEU22_02840</name>
</gene>
<dbReference type="AlphaFoldDB" id="A0A8I1EB97"/>